<feature type="compositionally biased region" description="Basic and acidic residues" evidence="24">
    <location>
        <begin position="136"/>
        <end position="148"/>
    </location>
</feature>
<evidence type="ECO:0000256" key="8">
    <source>
        <dbReference type="ARBA" id="ARBA00022692"/>
    </source>
</evidence>
<dbReference type="InterPro" id="IPR036163">
    <property type="entry name" value="HMA_dom_sf"/>
</dbReference>
<keyword evidence="27" id="KW-1185">Reference proteome</keyword>
<feature type="transmembrane region" description="Helical" evidence="23">
    <location>
        <begin position="525"/>
        <end position="548"/>
    </location>
</feature>
<keyword evidence="12" id="KW-0187">Copper transport</keyword>
<evidence type="ECO:0000256" key="14">
    <source>
        <dbReference type="ARBA" id="ARBA00022842"/>
    </source>
</evidence>
<dbReference type="Pfam" id="PF00122">
    <property type="entry name" value="E1-E2_ATPase"/>
    <property type="match status" value="1"/>
</dbReference>
<feature type="transmembrane region" description="Helical" evidence="23">
    <location>
        <begin position="316"/>
        <end position="338"/>
    </location>
</feature>
<dbReference type="Proteomes" id="UP001238540">
    <property type="component" value="Unassembled WGS sequence"/>
</dbReference>
<gene>
    <name evidence="26" type="ORF">QWZ16_06330</name>
</gene>
<evidence type="ECO:0000256" key="22">
    <source>
        <dbReference type="ARBA" id="ARBA00049289"/>
    </source>
</evidence>
<feature type="transmembrane region" description="Helical" evidence="23">
    <location>
        <begin position="249"/>
        <end position="271"/>
    </location>
</feature>
<dbReference type="InterPro" id="IPR018303">
    <property type="entry name" value="ATPase_P-typ_P_site"/>
</dbReference>
<comment type="subcellular location">
    <subcellularLocation>
        <location evidence="1">Cell membrane</location>
        <topology evidence="1">Multi-pass membrane protein</topology>
    </subcellularLocation>
</comment>
<evidence type="ECO:0000256" key="1">
    <source>
        <dbReference type="ARBA" id="ARBA00004651"/>
    </source>
</evidence>
<dbReference type="InterPro" id="IPR036412">
    <property type="entry name" value="HAD-like_sf"/>
</dbReference>
<evidence type="ECO:0000256" key="2">
    <source>
        <dbReference type="ARBA" id="ARBA00006024"/>
    </source>
</evidence>
<dbReference type="InterPro" id="IPR044492">
    <property type="entry name" value="P_typ_ATPase_HD_dom"/>
</dbReference>
<evidence type="ECO:0000256" key="24">
    <source>
        <dbReference type="SAM" id="MobiDB-lite"/>
    </source>
</evidence>
<keyword evidence="16 23" id="KW-1133">Transmembrane helix</keyword>
<evidence type="ECO:0000256" key="13">
    <source>
        <dbReference type="ARBA" id="ARBA00022840"/>
    </source>
</evidence>
<evidence type="ECO:0000256" key="7">
    <source>
        <dbReference type="ARBA" id="ARBA00022553"/>
    </source>
</evidence>
<feature type="transmembrane region" description="Helical" evidence="23">
    <location>
        <begin position="500"/>
        <end position="519"/>
    </location>
</feature>
<evidence type="ECO:0000256" key="18">
    <source>
        <dbReference type="ARBA" id="ARBA00023065"/>
    </source>
</evidence>
<dbReference type="InterPro" id="IPR006121">
    <property type="entry name" value="HMA_dom"/>
</dbReference>
<dbReference type="InterPro" id="IPR023298">
    <property type="entry name" value="ATPase_P-typ_TM_dom_sf"/>
</dbReference>
<evidence type="ECO:0000256" key="17">
    <source>
        <dbReference type="ARBA" id="ARBA00023008"/>
    </source>
</evidence>
<feature type="transmembrane region" description="Helical" evidence="23">
    <location>
        <begin position="277"/>
        <end position="295"/>
    </location>
</feature>
<dbReference type="NCBIfam" id="TIGR01494">
    <property type="entry name" value="ATPase_P-type"/>
    <property type="match status" value="1"/>
</dbReference>
<dbReference type="CDD" id="cd00371">
    <property type="entry name" value="HMA"/>
    <property type="match status" value="1"/>
</dbReference>
<dbReference type="PANTHER" id="PTHR43520">
    <property type="entry name" value="ATP7, ISOFORM B"/>
    <property type="match status" value="1"/>
</dbReference>
<evidence type="ECO:0000256" key="16">
    <source>
        <dbReference type="ARBA" id="ARBA00022989"/>
    </source>
</evidence>
<dbReference type="PROSITE" id="PS50846">
    <property type="entry name" value="HMA_2"/>
    <property type="match status" value="1"/>
</dbReference>
<dbReference type="InterPro" id="IPR027256">
    <property type="entry name" value="P-typ_ATPase_IB"/>
</dbReference>
<evidence type="ECO:0000313" key="26">
    <source>
        <dbReference type="EMBL" id="MDN3609337.1"/>
    </source>
</evidence>
<keyword evidence="8 23" id="KW-0812">Transmembrane</keyword>
<proteinExistence type="inferred from homology"/>
<dbReference type="Gene3D" id="3.40.1110.10">
    <property type="entry name" value="Calcium-transporting ATPase, cytoplasmic domain N"/>
    <property type="match status" value="1"/>
</dbReference>
<keyword evidence="26" id="KW-0378">Hydrolase</keyword>
<feature type="domain" description="HMA" evidence="25">
    <location>
        <begin position="155"/>
        <end position="222"/>
    </location>
</feature>
<keyword evidence="11 23" id="KW-0547">Nucleotide-binding</keyword>
<dbReference type="SUPFAM" id="SSF81653">
    <property type="entry name" value="Calcium ATPase, transduction domain A"/>
    <property type="match status" value="1"/>
</dbReference>
<evidence type="ECO:0000256" key="11">
    <source>
        <dbReference type="ARBA" id="ARBA00022741"/>
    </source>
</evidence>
<comment type="caution">
    <text evidence="26">The sequence shown here is derived from an EMBL/GenBank/DDBJ whole genome shotgun (WGS) entry which is preliminary data.</text>
</comment>
<dbReference type="InterPro" id="IPR008250">
    <property type="entry name" value="ATPase_P-typ_transduc_dom_A_sf"/>
</dbReference>
<dbReference type="PROSITE" id="PS00154">
    <property type="entry name" value="ATPASE_E1_E2"/>
    <property type="match status" value="1"/>
</dbReference>
<dbReference type="InterPro" id="IPR001757">
    <property type="entry name" value="P_typ_ATPase"/>
</dbReference>
<dbReference type="PRINTS" id="PR00119">
    <property type="entry name" value="CATATPASE"/>
</dbReference>
<comment type="catalytic activity">
    <reaction evidence="22">
        <text>Cu(+)(in) + ATP + H2O = Cu(+)(out) + ADP + phosphate + H(+)</text>
        <dbReference type="Rhea" id="RHEA:25792"/>
        <dbReference type="ChEBI" id="CHEBI:15377"/>
        <dbReference type="ChEBI" id="CHEBI:15378"/>
        <dbReference type="ChEBI" id="CHEBI:30616"/>
        <dbReference type="ChEBI" id="CHEBI:43474"/>
        <dbReference type="ChEBI" id="CHEBI:49552"/>
        <dbReference type="ChEBI" id="CHEBI:456216"/>
        <dbReference type="EC" id="7.2.2.8"/>
    </reaction>
</comment>
<protein>
    <recommendedName>
        <fullName evidence="4">Copper-exporting P-type ATPase</fullName>
        <ecNumber evidence="3">7.2.2.8</ecNumber>
    </recommendedName>
    <alternativeName>
        <fullName evidence="20">Copper-exporting P-type ATPase A</fullName>
    </alternativeName>
    <alternativeName>
        <fullName evidence="21">Cu(+)-exporting ATPase</fullName>
    </alternativeName>
</protein>
<reference evidence="27" key="1">
    <citation type="journal article" date="2019" name="Int. J. Syst. Evol. Microbiol.">
        <title>The Global Catalogue of Microorganisms (GCM) 10K type strain sequencing project: providing services to taxonomists for standard genome sequencing and annotation.</title>
        <authorList>
            <consortium name="The Broad Institute Genomics Platform"/>
            <consortium name="The Broad Institute Genome Sequencing Center for Infectious Disease"/>
            <person name="Wu L."/>
            <person name="Ma J."/>
        </authorList>
    </citation>
    <scope>NUCLEOTIDE SEQUENCE [LARGE SCALE GENOMIC DNA]</scope>
    <source>
        <strain evidence="27">CECT 7398</strain>
    </source>
</reference>
<evidence type="ECO:0000256" key="20">
    <source>
        <dbReference type="ARBA" id="ARBA00029719"/>
    </source>
</evidence>
<feature type="transmembrane region" description="Helical" evidence="23">
    <location>
        <begin position="865"/>
        <end position="886"/>
    </location>
</feature>
<dbReference type="Gene3D" id="3.30.70.100">
    <property type="match status" value="1"/>
</dbReference>
<evidence type="ECO:0000256" key="10">
    <source>
        <dbReference type="ARBA" id="ARBA00022737"/>
    </source>
</evidence>
<dbReference type="Pfam" id="PF00403">
    <property type="entry name" value="HMA"/>
    <property type="match status" value="1"/>
</dbReference>
<dbReference type="SUPFAM" id="SSF56784">
    <property type="entry name" value="HAD-like"/>
    <property type="match status" value="1"/>
</dbReference>
<dbReference type="PRINTS" id="PR00943">
    <property type="entry name" value="CUATPASE"/>
</dbReference>
<sequence>MHQFTIPLAGLHCMGCVEKVKQALVSEHQVVIQEISPQHLLLESDSDFNALATSIRSLGYQAGHQYHFNLSGLNCGRCVAKLRSLLESNSLIDEIDVSTTTLSLSTLLSQKNIEDMVASLGYQANSPSSVTSAVRTEGDLATPEHQEDMSGESASSIHLLITGMTCASCVASVERALTKVQQVARAQVNLAEQRALVFTNINNSTTLNAITAAVEEAGYQAEIIDDPTHLPAQQLAQQSALQSHHKRSAVAGMVIGIPLMLWGLLGGNMMISTSQNQLGWAVIGILCLWLLATAGQHFYLNAWKALIHRRATMDTLVALGTGAAWLYSMLVVIFPHWFPAASRHVYFEASAMIVGLISLGHYIEAKAKAKTTRSLQALVNLQPNEATQVTPQGDKTITISQIVNGMHLRIKPGEKAPVDGQVVSGESYIDESMLTGEAIPVFKQSGDTVSAGTLNQDGSLMIQATSVGSNTMLSRIITMVREAQSSKPAIAKLADQISSVFVPVVVAIALLAAAVWFMVGPEPRASYMLVVATTVLIIACPCALGLATPLSVTVGIGKAAEMGILIKDADVLQSASKVDTVVFDKTGTLTQGKPDVQHLFASNGNEEQLLVLAASLEQGSEHPLAKAIVRHSQKTQQVLYAIEGFRNQRGIGVFGYHQQQEIGVVSLPYALQQGWDLSALQADLDRCSRHVWTPVIVVQQLQVIGLIAISDPIKPDAKAAVEALIAAKVTPVMLSGDHRHVAESIAKQLGIEQVIAQVLPDQKAGHIKALQTSGHHVAMIGDGVNDAPALAQADIGIAMGSGSDVAIESAQMTLLNSSPLAVVKAIELSKATVLNMKQNLFGAFLYNSLGIPIAAGILYPSFGFLLSPVVAGAAMALSSITVVSNANRLRLFKPS</sequence>
<evidence type="ECO:0000256" key="9">
    <source>
        <dbReference type="ARBA" id="ARBA00022723"/>
    </source>
</evidence>
<dbReference type="GO" id="GO:0016787">
    <property type="term" value="F:hydrolase activity"/>
    <property type="evidence" value="ECO:0007669"/>
    <property type="project" value="UniProtKB-KW"/>
</dbReference>
<dbReference type="PROSITE" id="PS01047">
    <property type="entry name" value="HMA_1"/>
    <property type="match status" value="1"/>
</dbReference>
<evidence type="ECO:0000256" key="4">
    <source>
        <dbReference type="ARBA" id="ARBA00015102"/>
    </source>
</evidence>
<keyword evidence="9 23" id="KW-0479">Metal-binding</keyword>
<keyword evidence="7" id="KW-0597">Phosphoprotein</keyword>
<dbReference type="Gene3D" id="3.40.50.1000">
    <property type="entry name" value="HAD superfamily/HAD-like"/>
    <property type="match status" value="1"/>
</dbReference>
<keyword evidence="19 23" id="KW-0472">Membrane</keyword>
<evidence type="ECO:0000256" key="5">
    <source>
        <dbReference type="ARBA" id="ARBA00022448"/>
    </source>
</evidence>
<dbReference type="SFLD" id="SFLDS00003">
    <property type="entry name" value="Haloacid_Dehalogenase"/>
    <property type="match status" value="1"/>
</dbReference>
<evidence type="ECO:0000256" key="15">
    <source>
        <dbReference type="ARBA" id="ARBA00022967"/>
    </source>
</evidence>
<dbReference type="PANTHER" id="PTHR43520:SF6">
    <property type="entry name" value="COPPER-EXPORTING P-TYPE ATPASE"/>
    <property type="match status" value="1"/>
</dbReference>
<dbReference type="SUPFAM" id="SSF81665">
    <property type="entry name" value="Calcium ATPase, transmembrane domain M"/>
    <property type="match status" value="1"/>
</dbReference>
<keyword evidence="15" id="KW-1278">Translocase</keyword>
<accession>A0ABT8BT80</accession>
<dbReference type="PROSITE" id="PS01229">
    <property type="entry name" value="COF_2"/>
    <property type="match status" value="1"/>
</dbReference>
<evidence type="ECO:0000256" key="21">
    <source>
        <dbReference type="ARBA" id="ARBA00033239"/>
    </source>
</evidence>
<keyword evidence="14" id="KW-0460">Magnesium</keyword>
<dbReference type="CDD" id="cd02094">
    <property type="entry name" value="P-type_ATPase_Cu-like"/>
    <property type="match status" value="1"/>
</dbReference>
<evidence type="ECO:0000259" key="25">
    <source>
        <dbReference type="PROSITE" id="PS50846"/>
    </source>
</evidence>
<keyword evidence="17" id="KW-0186">Copper</keyword>
<dbReference type="SFLD" id="SFLDF00027">
    <property type="entry name" value="p-type_atpase"/>
    <property type="match status" value="1"/>
</dbReference>
<keyword evidence="6 23" id="KW-1003">Cell membrane</keyword>
<keyword evidence="13 23" id="KW-0067">ATP-binding</keyword>
<dbReference type="Pfam" id="PF00702">
    <property type="entry name" value="Hydrolase"/>
    <property type="match status" value="1"/>
</dbReference>
<keyword evidence="10" id="KW-0677">Repeat</keyword>
<dbReference type="InterPro" id="IPR017969">
    <property type="entry name" value="Heavy-metal-associated_CS"/>
</dbReference>
<dbReference type="EMBL" id="JAUFQC010000001">
    <property type="protein sequence ID" value="MDN3609337.1"/>
    <property type="molecule type" value="Genomic_DNA"/>
</dbReference>
<evidence type="ECO:0000256" key="6">
    <source>
        <dbReference type="ARBA" id="ARBA00022475"/>
    </source>
</evidence>
<evidence type="ECO:0000256" key="23">
    <source>
        <dbReference type="RuleBase" id="RU362081"/>
    </source>
</evidence>
<dbReference type="InterPro" id="IPR023214">
    <property type="entry name" value="HAD_sf"/>
</dbReference>
<dbReference type="NCBIfam" id="TIGR01525">
    <property type="entry name" value="ATPase-IB_hvy"/>
    <property type="match status" value="1"/>
</dbReference>
<dbReference type="InterPro" id="IPR023299">
    <property type="entry name" value="ATPase_P-typ_cyto_dom_N"/>
</dbReference>
<feature type="region of interest" description="Disordered" evidence="24">
    <location>
        <begin position="129"/>
        <end position="151"/>
    </location>
</feature>
<feature type="transmembrane region" description="Helical" evidence="23">
    <location>
        <begin position="344"/>
        <end position="363"/>
    </location>
</feature>
<dbReference type="RefSeq" id="WP_170882378.1">
    <property type="nucleotide sequence ID" value="NZ_JABEYA020000002.1"/>
</dbReference>
<evidence type="ECO:0000256" key="3">
    <source>
        <dbReference type="ARBA" id="ARBA00012517"/>
    </source>
</evidence>
<name>A0ABT8BT80_9VIBR</name>
<organism evidence="26 27">
    <name type="scientific">Vibrio ostreicida</name>
    <dbReference type="NCBI Taxonomy" id="526588"/>
    <lineage>
        <taxon>Bacteria</taxon>
        <taxon>Pseudomonadati</taxon>
        <taxon>Pseudomonadota</taxon>
        <taxon>Gammaproteobacteria</taxon>
        <taxon>Vibrionales</taxon>
        <taxon>Vibrionaceae</taxon>
        <taxon>Vibrio</taxon>
    </lineage>
</organism>
<evidence type="ECO:0000256" key="12">
    <source>
        <dbReference type="ARBA" id="ARBA00022796"/>
    </source>
</evidence>
<dbReference type="EC" id="7.2.2.8" evidence="3"/>
<dbReference type="SUPFAM" id="SSF55008">
    <property type="entry name" value="HMA, heavy metal-associated domain"/>
    <property type="match status" value="3"/>
</dbReference>
<evidence type="ECO:0000313" key="27">
    <source>
        <dbReference type="Proteomes" id="UP001238540"/>
    </source>
</evidence>
<evidence type="ECO:0000256" key="19">
    <source>
        <dbReference type="ARBA" id="ARBA00023136"/>
    </source>
</evidence>
<dbReference type="Gene3D" id="2.70.150.10">
    <property type="entry name" value="Calcium-transporting ATPase, cytoplasmic transduction domain A"/>
    <property type="match status" value="1"/>
</dbReference>
<feature type="transmembrane region" description="Helical" evidence="23">
    <location>
        <begin position="840"/>
        <end position="859"/>
    </location>
</feature>
<keyword evidence="5" id="KW-0813">Transport</keyword>
<comment type="similarity">
    <text evidence="2 23">Belongs to the cation transport ATPase (P-type) (TC 3.A.3) family. Type IB subfamily.</text>
</comment>
<dbReference type="NCBIfam" id="TIGR01511">
    <property type="entry name" value="ATPase-IB1_Cu"/>
    <property type="match status" value="1"/>
</dbReference>
<dbReference type="InterPro" id="IPR059000">
    <property type="entry name" value="ATPase_P-type_domA"/>
</dbReference>
<dbReference type="SFLD" id="SFLDG00002">
    <property type="entry name" value="C1.7:_P-type_atpase_like"/>
    <property type="match status" value="1"/>
</dbReference>
<keyword evidence="18" id="KW-0406">Ion transport</keyword>